<dbReference type="GO" id="GO:0009401">
    <property type="term" value="P:phosphoenolpyruvate-dependent sugar phosphotransferase system"/>
    <property type="evidence" value="ECO:0007669"/>
    <property type="project" value="UniProtKB-KW"/>
</dbReference>
<dbReference type="OrthoDB" id="9788818at2"/>
<dbReference type="STRING" id="36842.SAMN02194393_04142"/>
<evidence type="ECO:0000256" key="6">
    <source>
        <dbReference type="ARBA" id="ARBA00022683"/>
    </source>
</evidence>
<dbReference type="RefSeq" id="WP_079494268.1">
    <property type="nucleotide sequence ID" value="NZ_FUZT01000011.1"/>
</dbReference>
<evidence type="ECO:0000256" key="1">
    <source>
        <dbReference type="ARBA" id="ARBA00004496"/>
    </source>
</evidence>
<gene>
    <name evidence="9" type="ORF">SAMN02194393_04142</name>
</gene>
<evidence type="ECO:0000259" key="8">
    <source>
        <dbReference type="PROSITE" id="PS51101"/>
    </source>
</evidence>
<name>A0A1T5M8D5_9FIRM</name>
<proteinExistence type="predicted"/>
<evidence type="ECO:0000256" key="3">
    <source>
        <dbReference type="ARBA" id="ARBA00022490"/>
    </source>
</evidence>
<feature type="domain" description="PTS EIIB type-4" evidence="8">
    <location>
        <begin position="1"/>
        <end position="154"/>
    </location>
</feature>
<evidence type="ECO:0000313" key="9">
    <source>
        <dbReference type="EMBL" id="SKC84512.1"/>
    </source>
</evidence>
<dbReference type="Gene3D" id="3.40.35.10">
    <property type="entry name" value="Phosphotransferase system, sorbose subfamily IIB component"/>
    <property type="match status" value="1"/>
</dbReference>
<organism evidence="9 10">
    <name type="scientific">Maledivibacter halophilus</name>
    <dbReference type="NCBI Taxonomy" id="36842"/>
    <lineage>
        <taxon>Bacteria</taxon>
        <taxon>Bacillati</taxon>
        <taxon>Bacillota</taxon>
        <taxon>Clostridia</taxon>
        <taxon>Peptostreptococcales</taxon>
        <taxon>Caminicellaceae</taxon>
        <taxon>Maledivibacter</taxon>
    </lineage>
</organism>
<keyword evidence="2" id="KW-0813">Transport</keyword>
<keyword evidence="7" id="KW-0418">Kinase</keyword>
<reference evidence="9 10" key="1">
    <citation type="submission" date="2017-02" db="EMBL/GenBank/DDBJ databases">
        <authorList>
            <person name="Peterson S.W."/>
        </authorList>
    </citation>
    <scope>NUCLEOTIDE SEQUENCE [LARGE SCALE GENOMIC DNA]</scope>
    <source>
        <strain evidence="9 10">M1</strain>
    </source>
</reference>
<dbReference type="GO" id="GO:0016301">
    <property type="term" value="F:kinase activity"/>
    <property type="evidence" value="ECO:0007669"/>
    <property type="project" value="UniProtKB-KW"/>
</dbReference>
<evidence type="ECO:0000256" key="7">
    <source>
        <dbReference type="ARBA" id="ARBA00022777"/>
    </source>
</evidence>
<dbReference type="EMBL" id="FUZT01000011">
    <property type="protein sequence ID" value="SKC84512.1"/>
    <property type="molecule type" value="Genomic_DNA"/>
</dbReference>
<dbReference type="Proteomes" id="UP000190285">
    <property type="component" value="Unassembled WGS sequence"/>
</dbReference>
<comment type="subcellular location">
    <subcellularLocation>
        <location evidence="1">Cytoplasm</location>
    </subcellularLocation>
</comment>
<protein>
    <submittedName>
        <fullName evidence="9">PTS system, mannose-specific IIB component</fullName>
    </submittedName>
</protein>
<evidence type="ECO:0000256" key="5">
    <source>
        <dbReference type="ARBA" id="ARBA00022679"/>
    </source>
</evidence>
<dbReference type="GO" id="GO:0005737">
    <property type="term" value="C:cytoplasm"/>
    <property type="evidence" value="ECO:0007669"/>
    <property type="project" value="UniProtKB-SubCell"/>
</dbReference>
<dbReference type="InterPro" id="IPR036667">
    <property type="entry name" value="PTS_IIB_sorbose-sp_sf"/>
</dbReference>
<dbReference type="GO" id="GO:0008982">
    <property type="term" value="F:protein-N(PI)-phosphohistidine-sugar phosphotransferase activity"/>
    <property type="evidence" value="ECO:0007669"/>
    <property type="project" value="InterPro"/>
</dbReference>
<dbReference type="Pfam" id="PF03830">
    <property type="entry name" value="PTSIIB_sorb"/>
    <property type="match status" value="1"/>
</dbReference>
<keyword evidence="3" id="KW-0963">Cytoplasm</keyword>
<keyword evidence="10" id="KW-1185">Reference proteome</keyword>
<dbReference type="AlphaFoldDB" id="A0A1T5M8D5"/>
<accession>A0A1T5M8D5</accession>
<dbReference type="PROSITE" id="PS51101">
    <property type="entry name" value="PTS_EIIB_TYPE_4"/>
    <property type="match status" value="1"/>
</dbReference>
<sequence>MVKLLRVDHRLLHGQVAFSWTGYLGADCILIANDEAVINDLKRTTLRLAKPASCKLVIKSIEDSINALNNGKTDKYNLFIVVDKVVDAYRLAKSVDRIKTVNIGGLKATDKTHPHPANNNINFSDEDEQELTELKNMGKSIELRMVPNDPVKYF</sequence>
<keyword evidence="4" id="KW-0762">Sugar transport</keyword>
<dbReference type="SUPFAM" id="SSF52728">
    <property type="entry name" value="PTS IIb component"/>
    <property type="match status" value="1"/>
</dbReference>
<evidence type="ECO:0000256" key="4">
    <source>
        <dbReference type="ARBA" id="ARBA00022597"/>
    </source>
</evidence>
<evidence type="ECO:0000313" key="10">
    <source>
        <dbReference type="Proteomes" id="UP000190285"/>
    </source>
</evidence>
<keyword evidence="6" id="KW-0598">Phosphotransferase system</keyword>
<keyword evidence="5" id="KW-0808">Transferase</keyword>
<dbReference type="InterPro" id="IPR004720">
    <property type="entry name" value="PTS_IIB_sorbose-sp"/>
</dbReference>
<evidence type="ECO:0000256" key="2">
    <source>
        <dbReference type="ARBA" id="ARBA00022448"/>
    </source>
</evidence>